<feature type="transmembrane region" description="Helical" evidence="1">
    <location>
        <begin position="667"/>
        <end position="690"/>
    </location>
</feature>
<dbReference type="NCBIfam" id="TIGR02675">
    <property type="entry name" value="tape_meas_nterm"/>
    <property type="match status" value="1"/>
</dbReference>
<proteinExistence type="predicted"/>
<dbReference type="HOGENOM" id="CLU_285086_0_0_9"/>
<comment type="caution">
    <text evidence="3">The sequence shown here is derived from an EMBL/GenBank/DDBJ whole genome shotgun (WGS) entry which is preliminary data.</text>
</comment>
<evidence type="ECO:0000259" key="2">
    <source>
        <dbReference type="Pfam" id="PF20155"/>
    </source>
</evidence>
<dbReference type="PATRIC" id="fig|476272.21.peg.997"/>
<feature type="transmembrane region" description="Helical" evidence="1">
    <location>
        <begin position="563"/>
        <end position="587"/>
    </location>
</feature>
<reference evidence="3 4" key="1">
    <citation type="submission" date="2009-01" db="EMBL/GenBank/DDBJ databases">
        <authorList>
            <person name="Fulton L."/>
            <person name="Clifton S."/>
            <person name="Fulton B."/>
            <person name="Xu J."/>
            <person name="Minx P."/>
            <person name="Pepin K.H."/>
            <person name="Johnson M."/>
            <person name="Bhonagiri V."/>
            <person name="Nash W.E."/>
            <person name="Mardis E.R."/>
            <person name="Wilson R.K."/>
        </authorList>
    </citation>
    <scope>NUCLEOTIDE SEQUENCE [LARGE SCALE GENOMIC DNA]</scope>
    <source>
        <strain evidence="4">DSM 10507 / JCM 14656 / S5a33</strain>
    </source>
</reference>
<evidence type="ECO:0000313" key="3">
    <source>
        <dbReference type="EMBL" id="EEG48232.1"/>
    </source>
</evidence>
<organism evidence="3 4">
    <name type="scientific">Blautia hydrogenotrophica (strain DSM 10507 / JCM 14656 / S5a33)</name>
    <name type="common">Ruminococcus hydrogenotrophicus</name>
    <dbReference type="NCBI Taxonomy" id="476272"/>
    <lineage>
        <taxon>Bacteria</taxon>
        <taxon>Bacillati</taxon>
        <taxon>Bacillota</taxon>
        <taxon>Clostridia</taxon>
        <taxon>Lachnospirales</taxon>
        <taxon>Lachnospiraceae</taxon>
        <taxon>Blautia</taxon>
    </lineage>
</organism>
<gene>
    <name evidence="3" type="ORF">RUMHYD_02863</name>
</gene>
<feature type="transmembrane region" description="Helical" evidence="1">
    <location>
        <begin position="634"/>
        <end position="661"/>
    </location>
</feature>
<keyword evidence="1" id="KW-1133">Transmembrane helix</keyword>
<feature type="transmembrane region" description="Helical" evidence="1">
    <location>
        <begin position="697"/>
        <end position="720"/>
    </location>
</feature>
<accession>C0CPR2</accession>
<keyword evidence="1" id="KW-0472">Membrane</keyword>
<feature type="transmembrane region" description="Helical" evidence="1">
    <location>
        <begin position="536"/>
        <end position="556"/>
    </location>
</feature>
<feature type="transmembrane region" description="Helical" evidence="1">
    <location>
        <begin position="502"/>
        <end position="524"/>
    </location>
</feature>
<reference evidence="3 4" key="2">
    <citation type="submission" date="2009-02" db="EMBL/GenBank/DDBJ databases">
        <title>Draft genome sequence of Blautia hydrogenotrophica DSM 10507 (Ruminococcus hydrogenotrophicus DSM 10507).</title>
        <authorList>
            <person name="Sudarsanam P."/>
            <person name="Ley R."/>
            <person name="Guruge J."/>
            <person name="Turnbaugh P.J."/>
            <person name="Mahowald M."/>
            <person name="Liep D."/>
            <person name="Gordon J."/>
        </authorList>
    </citation>
    <scope>NUCLEOTIDE SEQUENCE [LARGE SCALE GENOMIC DNA]</scope>
    <source>
        <strain evidence="4">DSM 10507 / JCM 14656 / S5a33</strain>
    </source>
</reference>
<dbReference type="RefSeq" id="WP_005950579.1">
    <property type="nucleotide sequence ID" value="NZ_CP136423.1"/>
</dbReference>
<keyword evidence="4" id="KW-1185">Reference proteome</keyword>
<keyword evidence="1" id="KW-0812">Transmembrane</keyword>
<sequence>MAESFSIRAVLSAADRGFSSAMKNAQSSISNLKSVVTGGLGFGVLAGIGQSAFSAIAGNVKSLGSEVIGTSDSMQKLQQAMRFSGTSESEIQRIAGATGTLKTYADQTVFSLNDVMSTFGALSANGIQDADRMVESVGNAVAVFGGGAEEFSRVGLAFSQAMAAGALHAEDWNQILDASPQLAGGLKKELVKLNPVLGNDFKGAMEEGAITAELLGQAMNNIGMTDMAKDAASSVTTFEGAMGNLEATVTTGMGQIYDSFAKAGVVSSINKLSDAVSKAFPKISGFIVSLQPYWEKLESAGSRVGQAFSSAFSAVLASFSKTTGKIGGDQSVAKFGSIVEQVSEKLIQFAGFLEKNADAIAKVIPHIPKLAAGFAGLKILSVVSPMLGGFVKSIGRLAAAGIGTIASRLFGISRSQEQVGRSSSGSSKKILASAKAFLLMGAGVAMISGGFYLLAQSATGLADAGGVAIAVMFGLVGAVGALGFGMTVMLKSITAGPGKLRALGTTLISLGAAVLMISGGFAVLSQASIALANAGMPAIATMFGLVAAIGALMVVASKVGVQLTAGAVGMVAFGAAVLIAGAGMALMSQACVNLVSAGTPAIAVMAGMVVALAGLMALAAVLGPMLTAGAVGMLAFGTALVLVATSALIGSAALAVVAGVLPTVSQYGASGAVAIAQLGAAMIVFATGAATAGAASIVLGAGLLIAGTGATVAAAGVTLLAAGTTLLAAGLTLTATAATLLGAGLPMVATGATAAAAGLTAMLGGATALSAILLLLTASMAAFSAVLLLSSAGLITFGASVTLSAAGAALLATSLVLVSSSVKSIASNAKSAESSLSSMVSSVNIVESGLNALKSVAGSAMDGFINAFKSGNKQVTSEAKSMANGIKNNLETGLNSLSQVARTAMSRFTSGLNQGGAAAVSAARSISANAVAALGSSAGVAYSHGYNIGAGFANGMAASLGRVQNIASQMAAAAAQAIAAKAKIGSPSKVTYKQGLWVGEGFVNGIKSMINQAWSVSEDLVSIPNLAIAGLGGFQGELSEAYSYSRNITIIVPFDIDGREFARAEAQYMDDELGRLQTRSKRLAGRS</sequence>
<dbReference type="AlphaFoldDB" id="C0CPR2"/>
<feature type="transmembrane region" description="Helical" evidence="1">
    <location>
        <begin position="436"/>
        <end position="455"/>
    </location>
</feature>
<feature type="transmembrane region" description="Helical" evidence="1">
    <location>
        <begin position="467"/>
        <end position="490"/>
    </location>
</feature>
<dbReference type="GeneID" id="86822567"/>
<feature type="domain" description="Tape measure protein N-terminal" evidence="2">
    <location>
        <begin position="66"/>
        <end position="256"/>
    </location>
</feature>
<feature type="transmembrane region" description="Helical" evidence="1">
    <location>
        <begin position="726"/>
        <end position="749"/>
    </location>
</feature>
<feature type="transmembrane region" description="Helical" evidence="1">
    <location>
        <begin position="761"/>
        <end position="788"/>
    </location>
</feature>
<evidence type="ECO:0000256" key="1">
    <source>
        <dbReference type="SAM" id="Phobius"/>
    </source>
</evidence>
<dbReference type="Proteomes" id="UP000003100">
    <property type="component" value="Unassembled WGS sequence"/>
</dbReference>
<evidence type="ECO:0000313" key="4">
    <source>
        <dbReference type="Proteomes" id="UP000003100"/>
    </source>
</evidence>
<name>C0CPR2_BLAHS</name>
<protein>
    <recommendedName>
        <fullName evidence="2">Tape measure protein N-terminal domain-containing protein</fullName>
    </recommendedName>
</protein>
<dbReference type="InterPro" id="IPR013491">
    <property type="entry name" value="Tape_meas_N"/>
</dbReference>
<feature type="transmembrane region" description="Helical" evidence="1">
    <location>
        <begin position="599"/>
        <end position="622"/>
    </location>
</feature>
<dbReference type="EMBL" id="ACBZ01000158">
    <property type="protein sequence ID" value="EEG48232.1"/>
    <property type="molecule type" value="Genomic_DNA"/>
</dbReference>
<dbReference type="Pfam" id="PF20155">
    <property type="entry name" value="TMP_3"/>
    <property type="match status" value="1"/>
</dbReference>
<dbReference type="eggNOG" id="COG3941">
    <property type="taxonomic scope" value="Bacteria"/>
</dbReference>
<feature type="transmembrane region" description="Helical" evidence="1">
    <location>
        <begin position="794"/>
        <end position="818"/>
    </location>
</feature>